<name>A0A9N8RAH9_GIBZA</name>
<proteinExistence type="predicted"/>
<accession>A0A9N8RAH9</accession>
<comment type="caution">
    <text evidence="1">The sequence shown here is derived from an EMBL/GenBank/DDBJ whole genome shotgun (WGS) entry which is preliminary data.</text>
</comment>
<protein>
    <submittedName>
        <fullName evidence="1">Uncharacterized protein</fullName>
    </submittedName>
</protein>
<dbReference type="AlphaFoldDB" id="A0A9N8RAH9"/>
<dbReference type="Proteomes" id="UP000746612">
    <property type="component" value="Unassembled WGS sequence"/>
</dbReference>
<gene>
    <name evidence="1" type="ORF">MDCFG202_LOCUS193525</name>
</gene>
<sequence length="132" mass="14997">MHLISPPTNIPGFALSLTRIFDRPSSFFKIAKVLVQSLHFPSELYLVLDLVVSIRFTASPAIRLQQPQSWCRNCPLGCTYPCWTSYTVRLTKRARGDDCMAQLPTNPHKIAVVVDHDILLETCDRGDRRVNE</sequence>
<dbReference type="EMBL" id="CAJPIJ010000114">
    <property type="protein sequence ID" value="CAG1979634.1"/>
    <property type="molecule type" value="Genomic_DNA"/>
</dbReference>
<reference evidence="1" key="1">
    <citation type="submission" date="2021-03" db="EMBL/GenBank/DDBJ databases">
        <authorList>
            <person name="Alouane T."/>
            <person name="Langin T."/>
            <person name="Bonhomme L."/>
        </authorList>
    </citation>
    <scope>NUCLEOTIDE SEQUENCE</scope>
    <source>
        <strain evidence="1">MDC_Fg202</strain>
    </source>
</reference>
<evidence type="ECO:0000313" key="2">
    <source>
        <dbReference type="Proteomes" id="UP000746612"/>
    </source>
</evidence>
<evidence type="ECO:0000313" key="1">
    <source>
        <dbReference type="EMBL" id="CAG1979634.1"/>
    </source>
</evidence>
<organism evidence="1 2">
    <name type="scientific">Gibberella zeae</name>
    <name type="common">Wheat head blight fungus</name>
    <name type="synonym">Fusarium graminearum</name>
    <dbReference type="NCBI Taxonomy" id="5518"/>
    <lineage>
        <taxon>Eukaryota</taxon>
        <taxon>Fungi</taxon>
        <taxon>Dikarya</taxon>
        <taxon>Ascomycota</taxon>
        <taxon>Pezizomycotina</taxon>
        <taxon>Sordariomycetes</taxon>
        <taxon>Hypocreomycetidae</taxon>
        <taxon>Hypocreales</taxon>
        <taxon>Nectriaceae</taxon>
        <taxon>Fusarium</taxon>
    </lineage>
</organism>